<name>A0A4U2YNZ9_9ACTN</name>
<dbReference type="Pfam" id="PF00005">
    <property type="entry name" value="ABC_tran"/>
    <property type="match status" value="1"/>
</dbReference>
<evidence type="ECO:0000313" key="11">
    <source>
        <dbReference type="EMBL" id="TKI62730.1"/>
    </source>
</evidence>
<keyword evidence="5" id="KW-0997">Cell inner membrane</keyword>
<evidence type="ECO:0000256" key="2">
    <source>
        <dbReference type="ARBA" id="ARBA00005417"/>
    </source>
</evidence>
<dbReference type="PANTHER" id="PTHR43297:SF14">
    <property type="entry name" value="ATPASE AAA-TYPE CORE DOMAIN-CONTAINING PROTEIN"/>
    <property type="match status" value="1"/>
</dbReference>
<dbReference type="GO" id="GO:0005524">
    <property type="term" value="F:ATP binding"/>
    <property type="evidence" value="ECO:0007669"/>
    <property type="project" value="UniProtKB-KW"/>
</dbReference>
<reference evidence="11 12" key="1">
    <citation type="submission" date="2019-04" db="EMBL/GenBank/DDBJ databases">
        <authorList>
            <person name="Dong K."/>
        </authorList>
    </citation>
    <scope>NUCLEOTIDE SEQUENCE [LARGE SCALE GENOMIC DNA]</scope>
    <source>
        <strain evidence="12">dk3543</strain>
    </source>
</reference>
<dbReference type="Gene3D" id="3.40.50.300">
    <property type="entry name" value="P-loop containing nucleotide triphosphate hydrolases"/>
    <property type="match status" value="1"/>
</dbReference>
<comment type="similarity">
    <text evidence="2">Belongs to the ABC transporter superfamily.</text>
</comment>
<evidence type="ECO:0000256" key="8">
    <source>
        <dbReference type="ARBA" id="ARBA00022967"/>
    </source>
</evidence>
<comment type="caution">
    <text evidence="11">The sequence shown here is derived from an EMBL/GenBank/DDBJ whole genome shotgun (WGS) entry which is preliminary data.</text>
</comment>
<dbReference type="AlphaFoldDB" id="A0A4U2YNZ9"/>
<dbReference type="GO" id="GO:0005886">
    <property type="term" value="C:plasma membrane"/>
    <property type="evidence" value="ECO:0007669"/>
    <property type="project" value="UniProtKB-SubCell"/>
</dbReference>
<evidence type="ECO:0000256" key="1">
    <source>
        <dbReference type="ARBA" id="ARBA00004202"/>
    </source>
</evidence>
<keyword evidence="3" id="KW-0813">Transport</keyword>
<dbReference type="InterPro" id="IPR027417">
    <property type="entry name" value="P-loop_NTPase"/>
</dbReference>
<evidence type="ECO:0000256" key="4">
    <source>
        <dbReference type="ARBA" id="ARBA00022475"/>
    </source>
</evidence>
<evidence type="ECO:0000256" key="9">
    <source>
        <dbReference type="ARBA" id="ARBA00023136"/>
    </source>
</evidence>
<keyword evidence="8" id="KW-1278">Translocase</keyword>
<dbReference type="InterPro" id="IPR003439">
    <property type="entry name" value="ABC_transporter-like_ATP-bd"/>
</dbReference>
<gene>
    <name evidence="11" type="ORF">FC770_10285</name>
</gene>
<organism evidence="11 12">
    <name type="scientific">Nocardioides jishulii</name>
    <dbReference type="NCBI Taxonomy" id="2575440"/>
    <lineage>
        <taxon>Bacteria</taxon>
        <taxon>Bacillati</taxon>
        <taxon>Actinomycetota</taxon>
        <taxon>Actinomycetes</taxon>
        <taxon>Propionibacteriales</taxon>
        <taxon>Nocardioidaceae</taxon>
        <taxon>Nocardioides</taxon>
    </lineage>
</organism>
<dbReference type="OrthoDB" id="5357528at2"/>
<evidence type="ECO:0000256" key="5">
    <source>
        <dbReference type="ARBA" id="ARBA00022519"/>
    </source>
</evidence>
<keyword evidence="9" id="KW-0472">Membrane</keyword>
<keyword evidence="7 11" id="KW-0067">ATP-binding</keyword>
<dbReference type="InterPro" id="IPR017871">
    <property type="entry name" value="ABC_transporter-like_CS"/>
</dbReference>
<dbReference type="InterPro" id="IPR050388">
    <property type="entry name" value="ABC_Ni/Peptide_Import"/>
</dbReference>
<evidence type="ECO:0000256" key="7">
    <source>
        <dbReference type="ARBA" id="ARBA00022840"/>
    </source>
</evidence>
<dbReference type="PROSITE" id="PS00211">
    <property type="entry name" value="ABC_TRANSPORTER_1"/>
    <property type="match status" value="1"/>
</dbReference>
<dbReference type="RefSeq" id="WP_137065999.1">
    <property type="nucleotide sequence ID" value="NZ_CP040748.1"/>
</dbReference>
<comment type="subcellular location">
    <subcellularLocation>
        <location evidence="1">Cell membrane</location>
        <topology evidence="1">Peripheral membrane protein</topology>
    </subcellularLocation>
</comment>
<evidence type="ECO:0000256" key="3">
    <source>
        <dbReference type="ARBA" id="ARBA00022448"/>
    </source>
</evidence>
<keyword evidence="12" id="KW-1185">Reference proteome</keyword>
<dbReference type="PROSITE" id="PS50893">
    <property type="entry name" value="ABC_TRANSPORTER_2"/>
    <property type="match status" value="1"/>
</dbReference>
<dbReference type="Proteomes" id="UP000307808">
    <property type="component" value="Unassembled WGS sequence"/>
</dbReference>
<dbReference type="GO" id="GO:0015833">
    <property type="term" value="P:peptide transport"/>
    <property type="evidence" value="ECO:0007669"/>
    <property type="project" value="InterPro"/>
</dbReference>
<evidence type="ECO:0000313" key="12">
    <source>
        <dbReference type="Proteomes" id="UP000307808"/>
    </source>
</evidence>
<protein>
    <submittedName>
        <fullName evidence="11">ABC transporter ATP-binding protein</fullName>
    </submittedName>
</protein>
<dbReference type="SUPFAM" id="SSF52540">
    <property type="entry name" value="P-loop containing nucleoside triphosphate hydrolases"/>
    <property type="match status" value="1"/>
</dbReference>
<evidence type="ECO:0000256" key="6">
    <source>
        <dbReference type="ARBA" id="ARBA00022741"/>
    </source>
</evidence>
<keyword evidence="4" id="KW-1003">Cell membrane</keyword>
<keyword evidence="6" id="KW-0547">Nucleotide-binding</keyword>
<dbReference type="CDD" id="cd03257">
    <property type="entry name" value="ABC_NikE_OppD_transporters"/>
    <property type="match status" value="1"/>
</dbReference>
<accession>A0A4U2YNZ9</accession>
<dbReference type="InterPro" id="IPR013563">
    <property type="entry name" value="Oligopep_ABC_C"/>
</dbReference>
<dbReference type="InterPro" id="IPR003593">
    <property type="entry name" value="AAA+_ATPase"/>
</dbReference>
<dbReference type="SMART" id="SM00382">
    <property type="entry name" value="AAA"/>
    <property type="match status" value="1"/>
</dbReference>
<dbReference type="Pfam" id="PF08352">
    <property type="entry name" value="oligo_HPY"/>
    <property type="match status" value="1"/>
</dbReference>
<proteinExistence type="inferred from homology"/>
<evidence type="ECO:0000259" key="10">
    <source>
        <dbReference type="PROSITE" id="PS50893"/>
    </source>
</evidence>
<dbReference type="PANTHER" id="PTHR43297">
    <property type="entry name" value="OLIGOPEPTIDE TRANSPORT ATP-BINDING PROTEIN APPD"/>
    <property type="match status" value="1"/>
</dbReference>
<sequence length="287" mass="30416">MSDLSVAPLASAAEDVPETVLDVRNLAVSIRTPDGVVNPVKGVDLSVRKGEILGVVGESGCGKSTTIKGVLKLLGPNSTVTADRIELAGHGDISGHSVKQMRGVRGRAVGFVVQNPFGSLNPIYTIERQFYELQKAHGTGVSKRQSRDIALAMLDGVGIVRPERVLDGYAHQLSGGMAQRVVIALATTLSPPLLFADEPTTGLDATVQAQILDLISGLVRDEGRSMLLVTHDLGVIAQYCQRVVVMYGGEVVEEGSVHDVMVTPTHPYTQKLIGSVPKPGEKLNVAR</sequence>
<dbReference type="GO" id="GO:0016887">
    <property type="term" value="F:ATP hydrolysis activity"/>
    <property type="evidence" value="ECO:0007669"/>
    <property type="project" value="InterPro"/>
</dbReference>
<feature type="domain" description="ABC transporter" evidence="10">
    <location>
        <begin position="21"/>
        <end position="273"/>
    </location>
</feature>
<dbReference type="EMBL" id="SZPY01000002">
    <property type="protein sequence ID" value="TKI62730.1"/>
    <property type="molecule type" value="Genomic_DNA"/>
</dbReference>